<dbReference type="Gene3D" id="3.40.50.300">
    <property type="entry name" value="P-loop containing nucleotide triphosphate hydrolases"/>
    <property type="match status" value="1"/>
</dbReference>
<dbReference type="NCBIfam" id="TIGR00231">
    <property type="entry name" value="small_GTP"/>
    <property type="match status" value="1"/>
</dbReference>
<dbReference type="OMA" id="ASFEWHL"/>
<evidence type="ECO:0000256" key="8">
    <source>
        <dbReference type="ARBA" id="ARBA00022842"/>
    </source>
</evidence>
<dbReference type="EC" id="3.6.5.2" evidence="4"/>
<dbReference type="InterPro" id="IPR003578">
    <property type="entry name" value="Small_GTPase_Rho"/>
</dbReference>
<dbReference type="CDD" id="cd00157">
    <property type="entry name" value="Rho"/>
    <property type="match status" value="1"/>
</dbReference>
<comment type="cofactor">
    <cofactor evidence="1">
        <name>Mg(2+)</name>
        <dbReference type="ChEBI" id="CHEBI:18420"/>
    </cofactor>
</comment>
<dbReference type="GeneID" id="5878530"/>
<dbReference type="PROSITE" id="PS51421">
    <property type="entry name" value="RAS"/>
    <property type="match status" value="1"/>
</dbReference>
<evidence type="ECO:0000256" key="9">
    <source>
        <dbReference type="ARBA" id="ARBA00023134"/>
    </source>
</evidence>
<keyword evidence="9" id="KW-0342">GTP-binding</keyword>
<reference evidence="12" key="1">
    <citation type="submission" date="2007-12" db="EMBL/GenBank/DDBJ databases">
        <title>Annotation of Entamoeba dispar SAW760.</title>
        <authorList>
            <person name="Lorenzi H."/>
            <person name="Inman J."/>
            <person name="Schobel S."/>
            <person name="Amedeo P."/>
            <person name="Caler E."/>
        </authorList>
    </citation>
    <scope>NUCLEOTIDE SEQUENCE [LARGE SCALE GENOMIC DNA]</scope>
    <source>
        <strain evidence="12">ATCC PRA-260 / SAW760</strain>
    </source>
</reference>
<dbReference type="eggNOG" id="KOG0393">
    <property type="taxonomic scope" value="Eukaryota"/>
</dbReference>
<dbReference type="GO" id="GO:0005525">
    <property type="term" value="F:GTP binding"/>
    <property type="evidence" value="ECO:0007669"/>
    <property type="project" value="UniProtKB-KW"/>
</dbReference>
<dbReference type="PROSITE" id="PS51419">
    <property type="entry name" value="RAB"/>
    <property type="match status" value="1"/>
</dbReference>
<comment type="similarity">
    <text evidence="3">Belongs to the small GTPase superfamily. Rho family.</text>
</comment>
<proteinExistence type="inferred from homology"/>
<dbReference type="EMBL" id="DS547796">
    <property type="protein sequence ID" value="EDR30221.1"/>
    <property type="molecule type" value="Genomic_DNA"/>
</dbReference>
<evidence type="ECO:0000256" key="7">
    <source>
        <dbReference type="ARBA" id="ARBA00022801"/>
    </source>
</evidence>
<dbReference type="VEuPathDB" id="AmoebaDB:EDI_090490"/>
<dbReference type="SUPFAM" id="SSF52540">
    <property type="entry name" value="P-loop containing nucleoside triphosphate hydrolases"/>
    <property type="match status" value="1"/>
</dbReference>
<dbReference type="PANTHER" id="PTHR24072">
    <property type="entry name" value="RHO FAMILY GTPASE"/>
    <property type="match status" value="1"/>
</dbReference>
<organism evidence="12">
    <name type="scientific">Entamoeba dispar (strain ATCC PRA-260 / SAW760)</name>
    <dbReference type="NCBI Taxonomy" id="370354"/>
    <lineage>
        <taxon>Eukaryota</taxon>
        <taxon>Amoebozoa</taxon>
        <taxon>Evosea</taxon>
        <taxon>Archamoebae</taxon>
        <taxon>Mastigamoebida</taxon>
        <taxon>Entamoebidae</taxon>
        <taxon>Entamoeba</taxon>
    </lineage>
</organism>
<dbReference type="PROSITE" id="PS51420">
    <property type="entry name" value="RHO"/>
    <property type="match status" value="1"/>
</dbReference>
<evidence type="ECO:0000313" key="12">
    <source>
        <dbReference type="Proteomes" id="UP000008076"/>
    </source>
</evidence>
<evidence type="ECO:0000256" key="5">
    <source>
        <dbReference type="ARBA" id="ARBA00022723"/>
    </source>
</evidence>
<evidence type="ECO:0000256" key="1">
    <source>
        <dbReference type="ARBA" id="ARBA00001946"/>
    </source>
</evidence>
<dbReference type="GO" id="GO:0007264">
    <property type="term" value="P:small GTPase-mediated signal transduction"/>
    <property type="evidence" value="ECO:0007669"/>
    <property type="project" value="InterPro"/>
</dbReference>
<dbReference type="GO" id="GO:0005856">
    <property type="term" value="C:cytoskeleton"/>
    <property type="evidence" value="ECO:0007669"/>
    <property type="project" value="UniProtKB-SubCell"/>
</dbReference>
<evidence type="ECO:0000256" key="10">
    <source>
        <dbReference type="ARBA" id="ARBA00023212"/>
    </source>
</evidence>
<gene>
    <name evidence="11" type="ORF">EDI_090490</name>
</gene>
<keyword evidence="6" id="KW-0547">Nucleotide-binding</keyword>
<dbReference type="InterPro" id="IPR027417">
    <property type="entry name" value="P-loop_NTPase"/>
</dbReference>
<dbReference type="InterPro" id="IPR001806">
    <property type="entry name" value="Small_GTPase"/>
</dbReference>
<comment type="subcellular location">
    <subcellularLocation>
        <location evidence="2">Cytoplasm</location>
        <location evidence="2">Cytoskeleton</location>
    </subcellularLocation>
</comment>
<protein>
    <recommendedName>
        <fullName evidence="4">small monomeric GTPase</fullName>
        <ecNumber evidence="4">3.6.5.2</ecNumber>
    </recommendedName>
</protein>
<dbReference type="SMART" id="SM00175">
    <property type="entry name" value="RAB"/>
    <property type="match status" value="1"/>
</dbReference>
<dbReference type="SMART" id="SM00174">
    <property type="entry name" value="RHO"/>
    <property type="match status" value="1"/>
</dbReference>
<dbReference type="RefSeq" id="XP_001733650.1">
    <property type="nucleotide sequence ID" value="XM_001733598.1"/>
</dbReference>
<dbReference type="KEGG" id="edi:EDI_090490"/>
<dbReference type="GO" id="GO:0046872">
    <property type="term" value="F:metal ion binding"/>
    <property type="evidence" value="ECO:0007669"/>
    <property type="project" value="UniProtKB-KW"/>
</dbReference>
<keyword evidence="10" id="KW-0206">Cytoskeleton</keyword>
<dbReference type="PRINTS" id="PR00449">
    <property type="entry name" value="RASTRNSFRMNG"/>
</dbReference>
<evidence type="ECO:0000256" key="2">
    <source>
        <dbReference type="ARBA" id="ARBA00004245"/>
    </source>
</evidence>
<dbReference type="GO" id="GO:0003925">
    <property type="term" value="F:G protein activity"/>
    <property type="evidence" value="ECO:0007669"/>
    <property type="project" value="UniProtKB-EC"/>
</dbReference>
<dbReference type="InterPro" id="IPR005225">
    <property type="entry name" value="Small_GTP-bd"/>
</dbReference>
<keyword evidence="10" id="KW-0963">Cytoplasm</keyword>
<dbReference type="Proteomes" id="UP000008076">
    <property type="component" value="Unassembled WGS sequence"/>
</dbReference>
<name>B0E5H2_ENTDS</name>
<evidence type="ECO:0000256" key="3">
    <source>
        <dbReference type="ARBA" id="ARBA00010142"/>
    </source>
</evidence>
<keyword evidence="8" id="KW-0460">Magnesium</keyword>
<evidence type="ECO:0000256" key="4">
    <source>
        <dbReference type="ARBA" id="ARBA00011984"/>
    </source>
</evidence>
<keyword evidence="5" id="KW-0479">Metal-binding</keyword>
<dbReference type="Pfam" id="PF00071">
    <property type="entry name" value="Ras"/>
    <property type="match status" value="1"/>
</dbReference>
<keyword evidence="12" id="KW-1185">Reference proteome</keyword>
<dbReference type="AlphaFoldDB" id="B0E5H2"/>
<keyword evidence="7 11" id="KW-0378">Hydrolase</keyword>
<accession>B0E5H2</accession>
<dbReference type="SMART" id="SM00173">
    <property type="entry name" value="RAS"/>
    <property type="match status" value="1"/>
</dbReference>
<evidence type="ECO:0000256" key="6">
    <source>
        <dbReference type="ARBA" id="ARBA00022741"/>
    </source>
</evidence>
<dbReference type="OrthoDB" id="10020961at2759"/>
<sequence length="185" mass="21539">MIVEEPIFQINIVVLGDSKVGKTALLMTYCDRRFPHDYIPIMFDGIAVVRTYRGDQYHIVIKECSGMKNYKYLRRSLYIGADFFVICYSVNNPKSLSSAETIWAPEVHRQNPNAPIILVGTKTDLRNKENGQELVKEDEGYDVAKRIQSRFYIETSSLHNENITELFNGVFEMFRPQNRRRCVIF</sequence>
<evidence type="ECO:0000313" key="11">
    <source>
        <dbReference type="EMBL" id="EDR30221.1"/>
    </source>
</evidence>